<keyword evidence="2" id="KW-1185">Reference proteome</keyword>
<evidence type="ECO:0000313" key="2">
    <source>
        <dbReference type="Proteomes" id="UP000640274"/>
    </source>
</evidence>
<reference evidence="1" key="1">
    <citation type="submission" date="2020-12" db="EMBL/GenBank/DDBJ databases">
        <authorList>
            <person name="Huq M.A."/>
        </authorList>
    </citation>
    <scope>NUCLEOTIDE SEQUENCE</scope>
    <source>
        <strain evidence="1">MAHUQ-46</strain>
    </source>
</reference>
<dbReference type="Proteomes" id="UP000640274">
    <property type="component" value="Unassembled WGS sequence"/>
</dbReference>
<dbReference type="AlphaFoldDB" id="A0A934J6B4"/>
<organism evidence="1 2">
    <name type="scientific">Paenibacillus roseus</name>
    <dbReference type="NCBI Taxonomy" id="2798579"/>
    <lineage>
        <taxon>Bacteria</taxon>
        <taxon>Bacillati</taxon>
        <taxon>Bacillota</taxon>
        <taxon>Bacilli</taxon>
        <taxon>Bacillales</taxon>
        <taxon>Paenibacillaceae</taxon>
        <taxon>Paenibacillus</taxon>
    </lineage>
</organism>
<evidence type="ECO:0000313" key="1">
    <source>
        <dbReference type="EMBL" id="MBJ6361192.1"/>
    </source>
</evidence>
<name>A0A934J6B4_9BACL</name>
<sequence length="79" mass="9113">MNGEVRKFSRKAVWLAVDSEYGDRLMEITREHVALAKELIVNRESVTEPDREIYTACIEQLRQKRDSIISKFEGGNGND</sequence>
<accession>A0A934J6B4</accession>
<comment type="caution">
    <text evidence="1">The sequence shown here is derived from an EMBL/GenBank/DDBJ whole genome shotgun (WGS) entry which is preliminary data.</text>
</comment>
<dbReference type="EMBL" id="JAELUP010000020">
    <property type="protein sequence ID" value="MBJ6361192.1"/>
    <property type="molecule type" value="Genomic_DNA"/>
</dbReference>
<dbReference type="RefSeq" id="WP_199018737.1">
    <property type="nucleotide sequence ID" value="NZ_JAELUP010000020.1"/>
</dbReference>
<proteinExistence type="predicted"/>
<protein>
    <submittedName>
        <fullName evidence="1">Uncharacterized protein</fullName>
    </submittedName>
</protein>
<gene>
    <name evidence="1" type="ORF">JFN88_07685</name>
</gene>